<dbReference type="PANTHER" id="PTHR10545:SF29">
    <property type="entry name" value="GH14572P-RELATED"/>
    <property type="match status" value="1"/>
</dbReference>
<organism evidence="5 6">
    <name type="scientific">Micavibrio aeruginosavorus</name>
    <dbReference type="NCBI Taxonomy" id="349221"/>
    <lineage>
        <taxon>Bacteria</taxon>
        <taxon>Pseudomonadati</taxon>
        <taxon>Bdellovibrionota</taxon>
        <taxon>Bdellovibrionia</taxon>
        <taxon>Bdellovibrionales</taxon>
        <taxon>Pseudobdellovibrionaceae</taxon>
        <taxon>Micavibrio</taxon>
    </lineage>
</organism>
<dbReference type="GO" id="GO:0008080">
    <property type="term" value="F:N-acetyltransferase activity"/>
    <property type="evidence" value="ECO:0007669"/>
    <property type="project" value="TreeGrafter"/>
</dbReference>
<dbReference type="InterPro" id="IPR051016">
    <property type="entry name" value="Diverse_Substrate_AcTransf"/>
</dbReference>
<evidence type="ECO:0000313" key="6">
    <source>
        <dbReference type="Proteomes" id="UP000249739"/>
    </source>
</evidence>
<proteinExistence type="inferred from homology"/>
<dbReference type="EMBL" id="QFOT01000051">
    <property type="protein sequence ID" value="PZP55770.1"/>
    <property type="molecule type" value="Genomic_DNA"/>
</dbReference>
<evidence type="ECO:0000256" key="1">
    <source>
        <dbReference type="ARBA" id="ARBA00008694"/>
    </source>
</evidence>
<dbReference type="InterPro" id="IPR000182">
    <property type="entry name" value="GNAT_dom"/>
</dbReference>
<gene>
    <name evidence="5" type="ORF">DI586_05775</name>
</gene>
<keyword evidence="2 5" id="KW-0808">Transferase</keyword>
<accession>A0A2W5FPJ7</accession>
<dbReference type="PANTHER" id="PTHR10545">
    <property type="entry name" value="DIAMINE N-ACETYLTRANSFERASE"/>
    <property type="match status" value="1"/>
</dbReference>
<evidence type="ECO:0000256" key="2">
    <source>
        <dbReference type="ARBA" id="ARBA00022679"/>
    </source>
</evidence>
<protein>
    <submittedName>
        <fullName evidence="5">GNAT family N-acetyltransferase</fullName>
    </submittedName>
</protein>
<sequence length="168" mass="19308">MSKIIYREAEPNDIPIILQFILDLAEYEKLSHEVKATEQDLLEGLFCENPKAFCVLAEKDKKPVGFALCFYNYSTFQGKPGIYLEDLFVNPDYRGLGIGKGFFKYLAEKAVTEDCGRIQWWVLNWNEPSINFYKSLGAVAQDEWTVYRLEGQSIKNLAGERNDEKLCA</sequence>
<evidence type="ECO:0000259" key="4">
    <source>
        <dbReference type="PROSITE" id="PS51186"/>
    </source>
</evidence>
<dbReference type="FunFam" id="3.40.630.30:FF:000064">
    <property type="entry name" value="GNAT family acetyltransferase"/>
    <property type="match status" value="1"/>
</dbReference>
<dbReference type="Proteomes" id="UP000249739">
    <property type="component" value="Unassembled WGS sequence"/>
</dbReference>
<name>A0A2W5FPJ7_9BACT</name>
<dbReference type="InterPro" id="IPR016181">
    <property type="entry name" value="Acyl_CoA_acyltransferase"/>
</dbReference>
<comment type="similarity">
    <text evidence="1">Belongs to the acetyltransferase family.</text>
</comment>
<dbReference type="Pfam" id="PF00583">
    <property type="entry name" value="Acetyltransf_1"/>
    <property type="match status" value="1"/>
</dbReference>
<comment type="caution">
    <text evidence="5">The sequence shown here is derived from an EMBL/GenBank/DDBJ whole genome shotgun (WGS) entry which is preliminary data.</text>
</comment>
<dbReference type="PROSITE" id="PS51186">
    <property type="entry name" value="GNAT"/>
    <property type="match status" value="1"/>
</dbReference>
<keyword evidence="3" id="KW-0012">Acyltransferase</keyword>
<dbReference type="CDD" id="cd04301">
    <property type="entry name" value="NAT_SF"/>
    <property type="match status" value="1"/>
</dbReference>
<evidence type="ECO:0000313" key="5">
    <source>
        <dbReference type="EMBL" id="PZP55770.1"/>
    </source>
</evidence>
<reference evidence="5 6" key="1">
    <citation type="submission" date="2017-08" db="EMBL/GenBank/DDBJ databases">
        <title>Infants hospitalized years apart are colonized by the same room-sourced microbial strains.</title>
        <authorList>
            <person name="Brooks B."/>
            <person name="Olm M.R."/>
            <person name="Firek B.A."/>
            <person name="Baker R."/>
            <person name="Thomas B.C."/>
            <person name="Morowitz M.J."/>
            <person name="Banfield J.F."/>
        </authorList>
    </citation>
    <scope>NUCLEOTIDE SEQUENCE [LARGE SCALE GENOMIC DNA]</scope>
    <source>
        <strain evidence="5">S2_006_000_R2_64</strain>
    </source>
</reference>
<dbReference type="SUPFAM" id="SSF55729">
    <property type="entry name" value="Acyl-CoA N-acyltransferases (Nat)"/>
    <property type="match status" value="1"/>
</dbReference>
<evidence type="ECO:0000256" key="3">
    <source>
        <dbReference type="ARBA" id="ARBA00023315"/>
    </source>
</evidence>
<dbReference type="Gene3D" id="3.40.630.30">
    <property type="match status" value="1"/>
</dbReference>
<feature type="domain" description="N-acetyltransferase" evidence="4">
    <location>
        <begin position="4"/>
        <end position="155"/>
    </location>
</feature>
<dbReference type="AlphaFoldDB" id="A0A2W5FPJ7"/>